<dbReference type="AlphaFoldDB" id="A5KRJ8"/>
<protein>
    <submittedName>
        <fullName evidence="1">Uncharacterized protein</fullName>
    </submittedName>
</protein>
<reference evidence="1 2" key="1">
    <citation type="submission" date="2007-03" db="EMBL/GenBank/DDBJ databases">
        <authorList>
            <person name="Fulton L."/>
            <person name="Clifton S."/>
            <person name="Fulton B."/>
            <person name="Xu J."/>
            <person name="Minx P."/>
            <person name="Pepin K.H."/>
            <person name="Johnson M."/>
            <person name="Thiruvilangam P."/>
            <person name="Bhonagiri V."/>
            <person name="Nash W.E."/>
            <person name="Mardis E.R."/>
            <person name="Wilson R.K."/>
        </authorList>
    </citation>
    <scope>NUCLEOTIDE SEQUENCE [LARGE SCALE GENOMIC DNA]</scope>
    <source>
        <strain evidence="1 2">ATCC 27756</strain>
    </source>
</reference>
<evidence type="ECO:0000313" key="1">
    <source>
        <dbReference type="EMBL" id="EDK22943.1"/>
    </source>
</evidence>
<dbReference type="HOGENOM" id="CLU_2652250_0_0_9"/>
<sequence length="76" mass="8765">MAQTVFIPLNIIGSSFYTPNSWIANLSFFEKTSKSGRSTAKPIQGCICFFPDWILKTKMLQLIITMTFNPIWIFLR</sequence>
<dbReference type="Proteomes" id="UP000003577">
    <property type="component" value="Unassembled WGS sequence"/>
</dbReference>
<proteinExistence type="predicted"/>
<accession>A5KRJ8</accession>
<dbReference type="EMBL" id="AAVP02000045">
    <property type="protein sequence ID" value="EDK22943.1"/>
    <property type="molecule type" value="Genomic_DNA"/>
</dbReference>
<comment type="caution">
    <text evidence="1">The sequence shown here is derived from an EMBL/GenBank/DDBJ whole genome shotgun (WGS) entry which is preliminary data.</text>
</comment>
<organism evidence="1 2">
    <name type="scientific">[Ruminococcus] torques ATCC 27756</name>
    <dbReference type="NCBI Taxonomy" id="411460"/>
    <lineage>
        <taxon>Bacteria</taxon>
        <taxon>Bacillati</taxon>
        <taxon>Bacillota</taxon>
        <taxon>Clostridia</taxon>
        <taxon>Lachnospirales</taxon>
        <taxon>Lachnospiraceae</taxon>
        <taxon>Mediterraneibacter</taxon>
    </lineage>
</organism>
<reference evidence="1 2" key="2">
    <citation type="submission" date="2007-04" db="EMBL/GenBank/DDBJ databases">
        <title>Draft genome sequence of Ruminococcus torques (ATCC 27756).</title>
        <authorList>
            <person name="Sudarsanam P."/>
            <person name="Ley R."/>
            <person name="Guruge J."/>
            <person name="Turnbaugh P.J."/>
            <person name="Mahowald M."/>
            <person name="Liep D."/>
            <person name="Gordon J."/>
        </authorList>
    </citation>
    <scope>NUCLEOTIDE SEQUENCE [LARGE SCALE GENOMIC DNA]</scope>
    <source>
        <strain evidence="1 2">ATCC 27756</strain>
    </source>
</reference>
<evidence type="ECO:0000313" key="2">
    <source>
        <dbReference type="Proteomes" id="UP000003577"/>
    </source>
</evidence>
<name>A5KRJ8_9FIRM</name>
<dbReference type="PaxDb" id="411460-RUMTOR_02893"/>
<gene>
    <name evidence="1" type="ORF">RUMTOR_02893</name>
</gene>